<organism evidence="2 3">
    <name type="scientific">Mucuna pruriens</name>
    <name type="common">Velvet bean</name>
    <name type="synonym">Dolichos pruriens</name>
    <dbReference type="NCBI Taxonomy" id="157652"/>
    <lineage>
        <taxon>Eukaryota</taxon>
        <taxon>Viridiplantae</taxon>
        <taxon>Streptophyta</taxon>
        <taxon>Embryophyta</taxon>
        <taxon>Tracheophyta</taxon>
        <taxon>Spermatophyta</taxon>
        <taxon>Magnoliopsida</taxon>
        <taxon>eudicotyledons</taxon>
        <taxon>Gunneridae</taxon>
        <taxon>Pentapetalae</taxon>
        <taxon>rosids</taxon>
        <taxon>fabids</taxon>
        <taxon>Fabales</taxon>
        <taxon>Fabaceae</taxon>
        <taxon>Papilionoideae</taxon>
        <taxon>50 kb inversion clade</taxon>
        <taxon>NPAAA clade</taxon>
        <taxon>indigoferoid/millettioid clade</taxon>
        <taxon>Phaseoleae</taxon>
        <taxon>Mucuna</taxon>
    </lineage>
</organism>
<feature type="compositionally biased region" description="Basic and acidic residues" evidence="1">
    <location>
        <begin position="1"/>
        <end position="18"/>
    </location>
</feature>
<keyword evidence="3" id="KW-1185">Reference proteome</keyword>
<feature type="non-terminal residue" evidence="2">
    <location>
        <position position="1"/>
    </location>
</feature>
<dbReference type="EMBL" id="QJKJ01012263">
    <property type="protein sequence ID" value="RDX69097.1"/>
    <property type="molecule type" value="Genomic_DNA"/>
</dbReference>
<protein>
    <submittedName>
        <fullName evidence="2">Uncharacterized protein</fullName>
    </submittedName>
</protein>
<evidence type="ECO:0000256" key="1">
    <source>
        <dbReference type="SAM" id="MobiDB-lite"/>
    </source>
</evidence>
<dbReference type="Proteomes" id="UP000257109">
    <property type="component" value="Unassembled WGS sequence"/>
</dbReference>
<comment type="caution">
    <text evidence="2">The sequence shown here is derived from an EMBL/GenBank/DDBJ whole genome shotgun (WGS) entry which is preliminary data.</text>
</comment>
<dbReference type="Gene3D" id="3.10.10.10">
    <property type="entry name" value="HIV Type 1 Reverse Transcriptase, subunit A, domain 1"/>
    <property type="match status" value="1"/>
</dbReference>
<accession>A0A371ESR9</accession>
<reference evidence="2" key="1">
    <citation type="submission" date="2018-05" db="EMBL/GenBank/DDBJ databases">
        <title>Draft genome of Mucuna pruriens seed.</title>
        <authorList>
            <person name="Nnadi N.E."/>
            <person name="Vos R."/>
            <person name="Hasami M.H."/>
            <person name="Devisetty U.K."/>
            <person name="Aguiy J.C."/>
        </authorList>
    </citation>
    <scope>NUCLEOTIDE SEQUENCE [LARGE SCALE GENOMIC DNA]</scope>
    <source>
        <strain evidence="2">JCA_2017</strain>
    </source>
</reference>
<dbReference type="OrthoDB" id="1934635at2759"/>
<dbReference type="AlphaFoldDB" id="A0A371ESR9"/>
<feature type="region of interest" description="Disordered" evidence="1">
    <location>
        <begin position="1"/>
        <end position="45"/>
    </location>
</feature>
<sequence>MREKRRKERKVEKRETKTTKKKEKKKGKKEENPISWPEGGEKGPLGLDGTFMYERFVERVQGHIPLGLPPLKGIEHHINLSLGATLPDKAAYKMNPKEGKEIQKQVGKLLEKDG</sequence>
<name>A0A371ESR9_MUCPR</name>
<gene>
    <name evidence="2" type="ORF">CR513_51843</name>
</gene>
<evidence type="ECO:0000313" key="3">
    <source>
        <dbReference type="Proteomes" id="UP000257109"/>
    </source>
</evidence>
<evidence type="ECO:0000313" key="2">
    <source>
        <dbReference type="EMBL" id="RDX69097.1"/>
    </source>
</evidence>
<proteinExistence type="predicted"/>